<comment type="domain">
    <text evidence="8">The N-terminal domain determines nucleotide recognition and specific binding, while the C-terminal domain determines the specific binding to the target protein.</text>
</comment>
<reference evidence="10" key="1">
    <citation type="journal article" date="2020" name="mSystems">
        <title>Genome- and Community-Level Interaction Insights into Carbon Utilization and Element Cycling Functions of Hydrothermarchaeota in Hydrothermal Sediment.</title>
        <authorList>
            <person name="Zhou Z."/>
            <person name="Liu Y."/>
            <person name="Xu W."/>
            <person name="Pan J."/>
            <person name="Luo Z.H."/>
            <person name="Li M."/>
        </authorList>
    </citation>
    <scope>NUCLEOTIDE SEQUENCE [LARGE SCALE GENOMIC DNA]</scope>
    <source>
        <strain evidence="10">SpSt-222</strain>
    </source>
</reference>
<dbReference type="InterPro" id="IPR029044">
    <property type="entry name" value="Nucleotide-diphossugar_trans"/>
</dbReference>
<dbReference type="InterPro" id="IPR025877">
    <property type="entry name" value="MobA-like_NTP_Trfase"/>
</dbReference>
<feature type="binding site" evidence="8">
    <location>
        <position position="94"/>
    </location>
    <ligand>
        <name>Mg(2+)</name>
        <dbReference type="ChEBI" id="CHEBI:18420"/>
    </ligand>
</feature>
<dbReference type="CDD" id="cd02503">
    <property type="entry name" value="MobA"/>
    <property type="match status" value="1"/>
</dbReference>
<dbReference type="AlphaFoldDB" id="A0A7C1FZ20"/>
<evidence type="ECO:0000256" key="5">
    <source>
        <dbReference type="ARBA" id="ARBA00022842"/>
    </source>
</evidence>
<dbReference type="Pfam" id="PF12804">
    <property type="entry name" value="NTP_transf_3"/>
    <property type="match status" value="1"/>
</dbReference>
<feature type="binding site" evidence="8">
    <location>
        <begin position="8"/>
        <end position="10"/>
    </location>
    <ligand>
        <name>GTP</name>
        <dbReference type="ChEBI" id="CHEBI:37565"/>
    </ligand>
</feature>
<comment type="catalytic activity">
    <reaction evidence="8">
        <text>Mo-molybdopterin + GTP + H(+) = Mo-molybdopterin guanine dinucleotide + diphosphate</text>
        <dbReference type="Rhea" id="RHEA:34243"/>
        <dbReference type="ChEBI" id="CHEBI:15378"/>
        <dbReference type="ChEBI" id="CHEBI:33019"/>
        <dbReference type="ChEBI" id="CHEBI:37565"/>
        <dbReference type="ChEBI" id="CHEBI:71302"/>
        <dbReference type="ChEBI" id="CHEBI:71310"/>
        <dbReference type="EC" id="2.7.7.77"/>
    </reaction>
</comment>
<accession>A0A7C1FZ20</accession>
<keyword evidence="6 8" id="KW-0342">GTP-binding</keyword>
<dbReference type="GO" id="GO:0005737">
    <property type="term" value="C:cytoplasm"/>
    <property type="evidence" value="ECO:0007669"/>
    <property type="project" value="UniProtKB-SubCell"/>
</dbReference>
<dbReference type="GO" id="GO:0005525">
    <property type="term" value="F:GTP binding"/>
    <property type="evidence" value="ECO:0007669"/>
    <property type="project" value="UniProtKB-UniRule"/>
</dbReference>
<evidence type="ECO:0000256" key="1">
    <source>
        <dbReference type="ARBA" id="ARBA00022490"/>
    </source>
</evidence>
<keyword evidence="4 8" id="KW-0547">Nucleotide-binding</keyword>
<comment type="cofactor">
    <cofactor evidence="8">
        <name>Mg(2+)</name>
        <dbReference type="ChEBI" id="CHEBI:18420"/>
    </cofactor>
</comment>
<dbReference type="GO" id="GO:0006777">
    <property type="term" value="P:Mo-molybdopterin cofactor biosynthetic process"/>
    <property type="evidence" value="ECO:0007669"/>
    <property type="project" value="UniProtKB-KW"/>
</dbReference>
<keyword evidence="10" id="KW-0548">Nucleotidyltransferase</keyword>
<dbReference type="PANTHER" id="PTHR19136">
    <property type="entry name" value="MOLYBDENUM COFACTOR GUANYLYLTRANSFERASE"/>
    <property type="match status" value="1"/>
</dbReference>
<name>A0A7C1FZ20_THERO</name>
<evidence type="ECO:0000256" key="4">
    <source>
        <dbReference type="ARBA" id="ARBA00022741"/>
    </source>
</evidence>
<comment type="similarity">
    <text evidence="8">Belongs to the MobA family.</text>
</comment>
<protein>
    <recommendedName>
        <fullName evidence="8">Probable molybdenum cofactor guanylyltransferase</fullName>
        <shortName evidence="8">MoCo guanylyltransferase</shortName>
        <ecNumber evidence="8">2.7.7.77</ecNumber>
    </recommendedName>
    <alternativeName>
        <fullName evidence="8">GTP:molybdopterin guanylyltransferase</fullName>
    </alternativeName>
    <alternativeName>
        <fullName evidence="8">Mo-MPT guanylyltransferase</fullName>
    </alternativeName>
    <alternativeName>
        <fullName evidence="8">Molybdopterin guanylyltransferase</fullName>
    </alternativeName>
    <alternativeName>
        <fullName evidence="8">Molybdopterin-guanine dinucleotide synthase</fullName>
        <shortName evidence="8">MGD synthase</shortName>
    </alternativeName>
</protein>
<feature type="binding site" evidence="8">
    <location>
        <position position="65"/>
    </location>
    <ligand>
        <name>GTP</name>
        <dbReference type="ChEBI" id="CHEBI:37565"/>
    </ligand>
</feature>
<evidence type="ECO:0000256" key="2">
    <source>
        <dbReference type="ARBA" id="ARBA00022679"/>
    </source>
</evidence>
<keyword evidence="2 8" id="KW-0808">Transferase</keyword>
<keyword evidence="3 8" id="KW-0479">Metal-binding</keyword>
<evidence type="ECO:0000256" key="7">
    <source>
        <dbReference type="ARBA" id="ARBA00023150"/>
    </source>
</evidence>
<comment type="caution">
    <text evidence="8">Lacks conserved residue(s) required for the propagation of feature annotation.</text>
</comment>
<dbReference type="HAMAP" id="MF_00316">
    <property type="entry name" value="MobA"/>
    <property type="match status" value="1"/>
</dbReference>
<feature type="binding site" evidence="8">
    <location>
        <position position="20"/>
    </location>
    <ligand>
        <name>GTP</name>
        <dbReference type="ChEBI" id="CHEBI:37565"/>
    </ligand>
</feature>
<dbReference type="SUPFAM" id="SSF53448">
    <property type="entry name" value="Nucleotide-diphospho-sugar transferases"/>
    <property type="match status" value="1"/>
</dbReference>
<comment type="caution">
    <text evidence="10">The sequence shown here is derived from an EMBL/GenBank/DDBJ whole genome shotgun (WGS) entry which is preliminary data.</text>
</comment>
<evidence type="ECO:0000256" key="6">
    <source>
        <dbReference type="ARBA" id="ARBA00023134"/>
    </source>
</evidence>
<gene>
    <name evidence="8" type="primary">mobA</name>
    <name evidence="10" type="ORF">ENP47_02770</name>
</gene>
<comment type="function">
    <text evidence="8">Transfers a GMP moiety from GTP to Mo-molybdopterin (Mo-MPT) cofactor (Moco or molybdenum cofactor) to form Mo-molybdopterin guanine dinucleotide (Mo-MGD) cofactor.</text>
</comment>
<dbReference type="PANTHER" id="PTHR19136:SF81">
    <property type="entry name" value="MOLYBDENUM COFACTOR GUANYLYLTRANSFERASE"/>
    <property type="match status" value="1"/>
</dbReference>
<evidence type="ECO:0000259" key="9">
    <source>
        <dbReference type="Pfam" id="PF12804"/>
    </source>
</evidence>
<dbReference type="InterPro" id="IPR013482">
    <property type="entry name" value="Molybde_CF_guanTrfase"/>
</dbReference>
<dbReference type="GO" id="GO:0046872">
    <property type="term" value="F:metal ion binding"/>
    <property type="evidence" value="ECO:0007669"/>
    <property type="project" value="UniProtKB-KW"/>
</dbReference>
<comment type="subcellular location">
    <subcellularLocation>
        <location evidence="8">Cytoplasm</location>
    </subcellularLocation>
</comment>
<feature type="domain" description="MobA-like NTP transferase" evidence="9">
    <location>
        <begin position="6"/>
        <end position="151"/>
    </location>
</feature>
<evidence type="ECO:0000256" key="8">
    <source>
        <dbReference type="HAMAP-Rule" id="MF_00316"/>
    </source>
</evidence>
<feature type="binding site" evidence="8">
    <location>
        <position position="94"/>
    </location>
    <ligand>
        <name>GTP</name>
        <dbReference type="ChEBI" id="CHEBI:37565"/>
    </ligand>
</feature>
<keyword evidence="1 8" id="KW-0963">Cytoplasm</keyword>
<keyword evidence="7 8" id="KW-0501">Molybdenum cofactor biosynthesis</keyword>
<dbReference type="Gene3D" id="3.90.550.10">
    <property type="entry name" value="Spore Coat Polysaccharide Biosynthesis Protein SpsA, Chain A"/>
    <property type="match status" value="1"/>
</dbReference>
<dbReference type="GO" id="GO:0061603">
    <property type="term" value="F:molybdenum cofactor guanylyltransferase activity"/>
    <property type="evidence" value="ECO:0007669"/>
    <property type="project" value="UniProtKB-EC"/>
</dbReference>
<keyword evidence="5 8" id="KW-0460">Magnesium</keyword>
<evidence type="ECO:0000256" key="3">
    <source>
        <dbReference type="ARBA" id="ARBA00022723"/>
    </source>
</evidence>
<organism evidence="10">
    <name type="scientific">Thermomicrobium roseum</name>
    <dbReference type="NCBI Taxonomy" id="500"/>
    <lineage>
        <taxon>Bacteria</taxon>
        <taxon>Pseudomonadati</taxon>
        <taxon>Thermomicrobiota</taxon>
        <taxon>Thermomicrobia</taxon>
        <taxon>Thermomicrobiales</taxon>
        <taxon>Thermomicrobiaceae</taxon>
        <taxon>Thermomicrobium</taxon>
    </lineage>
</organism>
<dbReference type="EMBL" id="DSJL01000007">
    <property type="protein sequence ID" value="HEF64519.1"/>
    <property type="molecule type" value="Genomic_DNA"/>
</dbReference>
<sequence length="215" mass="24041">MTASIAILAGGQSRRMGQDKALLDFHGEPLLVRVLRRVRPLTDDVFIVASDRPEYSRFNVPVVPDRLPGSGPLGGIYTALLTAQHDYCLVLSCDLPFVNPQLLEALLALPRDYDVLVPTRAEQTGQGGAETFETLHAIYAKSCIPAIEQRLLRGEFKIIGFFPEVRVRRVPETELRRYDPELLSFLNANTPDAYRWALARAAMTEYPSQTNEGEQ</sequence>
<evidence type="ECO:0000313" key="10">
    <source>
        <dbReference type="EMBL" id="HEF64519.1"/>
    </source>
</evidence>
<proteinExistence type="inferred from homology"/>
<dbReference type="EC" id="2.7.7.77" evidence="8"/>